<keyword evidence="3" id="KW-1185">Reference proteome</keyword>
<evidence type="ECO:0000256" key="1">
    <source>
        <dbReference type="SAM" id="SignalP"/>
    </source>
</evidence>
<comment type="caution">
    <text evidence="2">The sequence shown here is derived from an EMBL/GenBank/DDBJ whole genome shotgun (WGS) entry which is preliminary data.</text>
</comment>
<dbReference type="Proteomes" id="UP000188573">
    <property type="component" value="Unassembled WGS sequence"/>
</dbReference>
<name>A0A1V3L138_9PAST</name>
<dbReference type="AlphaFoldDB" id="A0A1V3L138"/>
<dbReference type="EMBL" id="MLAG01000009">
    <property type="protein sequence ID" value="OOF83551.1"/>
    <property type="molecule type" value="Genomic_DNA"/>
</dbReference>
<dbReference type="PROSITE" id="PS51257">
    <property type="entry name" value="PROKAR_LIPOPROTEIN"/>
    <property type="match status" value="1"/>
</dbReference>
<proteinExistence type="predicted"/>
<accession>A0A1V3L138</accession>
<evidence type="ECO:0000313" key="2">
    <source>
        <dbReference type="EMBL" id="OOF83551.1"/>
    </source>
</evidence>
<gene>
    <name evidence="2" type="ORF">BKG92_02335</name>
</gene>
<keyword evidence="1" id="KW-0732">Signal</keyword>
<feature type="signal peptide" evidence="1">
    <location>
        <begin position="1"/>
        <end position="19"/>
    </location>
</feature>
<feature type="chain" id="PRO_5012302169" description="Lipoprotein" evidence="1">
    <location>
        <begin position="20"/>
        <end position="105"/>
    </location>
</feature>
<evidence type="ECO:0008006" key="4">
    <source>
        <dbReference type="Google" id="ProtNLM"/>
    </source>
</evidence>
<evidence type="ECO:0000313" key="3">
    <source>
        <dbReference type="Proteomes" id="UP000188573"/>
    </source>
</evidence>
<dbReference type="RefSeq" id="WP_077495582.1">
    <property type="nucleotide sequence ID" value="NZ_MLAG01000009.1"/>
</dbReference>
<reference evidence="2 3" key="1">
    <citation type="submission" date="2016-10" db="EMBL/GenBank/DDBJ databases">
        <title>Rodentibacter gen. nov. and new species.</title>
        <authorList>
            <person name="Christensen H."/>
        </authorList>
    </citation>
    <scope>NUCLEOTIDE SEQUENCE [LARGE SCALE GENOMIC DNA]</scope>
    <source>
        <strain evidence="2 3">Ac81</strain>
    </source>
</reference>
<sequence>MKKLTILTVALLLSACVNDWSSSGVPDMYEGQSQESVLKSLQKNNWVIKKQQTDEKGNLYLIAQGKPTRQFTDLFGTHCRQGAFAIYKKEGLQVLKTSDCNESKK</sequence>
<protein>
    <recommendedName>
        <fullName evidence="4">Lipoprotein</fullName>
    </recommendedName>
</protein>
<organism evidence="2 3">
    <name type="scientific">Rodentibacter ratti</name>
    <dbReference type="NCBI Taxonomy" id="1906745"/>
    <lineage>
        <taxon>Bacteria</taxon>
        <taxon>Pseudomonadati</taxon>
        <taxon>Pseudomonadota</taxon>
        <taxon>Gammaproteobacteria</taxon>
        <taxon>Pasteurellales</taxon>
        <taxon>Pasteurellaceae</taxon>
        <taxon>Rodentibacter</taxon>
    </lineage>
</organism>